<dbReference type="PANTHER" id="PTHR30619:SF7">
    <property type="entry name" value="BETA-LACTAMASE DOMAIN PROTEIN"/>
    <property type="match status" value="1"/>
</dbReference>
<dbReference type="PANTHER" id="PTHR30619">
    <property type="entry name" value="DNA INTERNALIZATION/COMPETENCE PROTEIN COMEC/REC2"/>
    <property type="match status" value="1"/>
</dbReference>
<evidence type="ECO:0000256" key="4">
    <source>
        <dbReference type="ARBA" id="ARBA00022989"/>
    </source>
</evidence>
<feature type="domain" description="ComEC/Rec2-related protein" evidence="7">
    <location>
        <begin position="238"/>
        <end position="491"/>
    </location>
</feature>
<keyword evidence="2" id="KW-1003">Cell membrane</keyword>
<dbReference type="Proteomes" id="UP000002532">
    <property type="component" value="Chromosome"/>
</dbReference>
<feature type="transmembrane region" description="Helical" evidence="6">
    <location>
        <begin position="417"/>
        <end position="439"/>
    </location>
</feature>
<feature type="transmembrane region" description="Helical" evidence="6">
    <location>
        <begin position="283"/>
        <end position="303"/>
    </location>
</feature>
<keyword evidence="5 6" id="KW-0472">Membrane</keyword>
<keyword evidence="3 6" id="KW-0812">Transmembrane</keyword>
<feature type="transmembrane region" description="Helical" evidence="6">
    <location>
        <begin position="76"/>
        <end position="94"/>
    </location>
</feature>
<comment type="subcellular location">
    <subcellularLocation>
        <location evidence="1">Cell membrane</location>
        <topology evidence="1">Multi-pass membrane protein</topology>
    </subcellularLocation>
</comment>
<dbReference type="InterPro" id="IPR052159">
    <property type="entry name" value="Competence_DNA_uptake"/>
</dbReference>
<evidence type="ECO:0000313" key="9">
    <source>
        <dbReference type="Proteomes" id="UP000002532"/>
    </source>
</evidence>
<organism evidence="8 9">
    <name type="scientific">Chlamydia trachomatis serovar A (strain ATCC VR-571B / DSM 19440 / HAR-13)</name>
    <dbReference type="NCBI Taxonomy" id="315277"/>
    <lineage>
        <taxon>Bacteria</taxon>
        <taxon>Pseudomonadati</taxon>
        <taxon>Chlamydiota</taxon>
        <taxon>Chlamydiia</taxon>
        <taxon>Chlamydiales</taxon>
        <taxon>Chlamydiaceae</taxon>
        <taxon>Chlamydia/Chlamydophila group</taxon>
        <taxon>Chlamydia</taxon>
    </lineage>
</organism>
<feature type="transmembrane region" description="Helical" evidence="6">
    <location>
        <begin position="254"/>
        <end position="276"/>
    </location>
</feature>
<feature type="transmembrane region" description="Helical" evidence="6">
    <location>
        <begin position="478"/>
        <end position="499"/>
    </location>
</feature>
<accession>A0A0H2X0Z7</accession>
<feature type="transmembrane region" description="Helical" evidence="6">
    <location>
        <begin position="346"/>
        <end position="368"/>
    </location>
</feature>
<dbReference type="RefSeq" id="WP_011324691.1">
    <property type="nucleotide sequence ID" value="NC_007429.1"/>
</dbReference>
<gene>
    <name evidence="8" type="ordered locus">CTA_0367</name>
</gene>
<dbReference type="AlphaFoldDB" id="A0A0H2X0Z7"/>
<dbReference type="GO" id="GO:0005886">
    <property type="term" value="C:plasma membrane"/>
    <property type="evidence" value="ECO:0007669"/>
    <property type="project" value="UniProtKB-SubCell"/>
</dbReference>
<evidence type="ECO:0000313" key="8">
    <source>
        <dbReference type="EMBL" id="AAX50602.1"/>
    </source>
</evidence>
<proteinExistence type="predicted"/>
<name>A0A0H2X0Z7_CHLTA</name>
<evidence type="ECO:0000256" key="3">
    <source>
        <dbReference type="ARBA" id="ARBA00022692"/>
    </source>
</evidence>
<evidence type="ECO:0000256" key="5">
    <source>
        <dbReference type="ARBA" id="ARBA00023136"/>
    </source>
</evidence>
<dbReference type="EMBL" id="CP000051">
    <property type="protein sequence ID" value="AAX50602.1"/>
    <property type="molecule type" value="Genomic_DNA"/>
</dbReference>
<feature type="transmembrane region" description="Helical" evidence="6">
    <location>
        <begin position="43"/>
        <end position="64"/>
    </location>
</feature>
<sequence length="509" mass="57500">MLRYLYTTAFLTSLHRLSALRIRLFSSCSVFQKQHPIFIGSAYWLAGMLAHQAPICCALLIVALHPFIPKRCLKTLFSLSICFGVPLLFSPLISPSNTSRSVANSKIQVAKESASGYFLIKKKLTHRYSGTALSLETEDKQSYQNLPCSIISTIPLSEHTVYHLEGCVSKSSCPITFRSSKLINTPTQSSIFLRNSSNYSLPILKENFRFFLHQRILNLFSDKDIGRFSSSLILGTPLSYKHKELFKSKGLSHLFSVSGWHFSLFANTFFFLLGTLSPKKRGLWVLFLLSLLNFVFPTSPSVFRTWFSSILFCLAPFSIGHCSSLNRLGISFIFCSLFFPISSPALILSFLATLGILFFFVPLLRFFYSPWESLFGTRWFLFPLRFVFTTLSISLAAQLFIVFPMIRMFKILPLDGLIYNLFYPTLVMPIFLMIPLSFLNPLLSHLSESYISWILDLPWLHAPNVLISLTSAPPTLEWITLVSIILVYIGALSSVGKAVNTAVDHSIIL</sequence>
<dbReference type="Pfam" id="PF03772">
    <property type="entry name" value="Competence"/>
    <property type="match status" value="1"/>
</dbReference>
<dbReference type="KEGG" id="cta:CTA_0367"/>
<keyword evidence="9" id="KW-1185">Reference proteome</keyword>
<feature type="transmembrane region" description="Helical" evidence="6">
    <location>
        <begin position="309"/>
        <end position="339"/>
    </location>
</feature>
<feature type="transmembrane region" description="Helical" evidence="6">
    <location>
        <begin position="380"/>
        <end position="405"/>
    </location>
</feature>
<dbReference type="InterPro" id="IPR004477">
    <property type="entry name" value="ComEC_N"/>
</dbReference>
<keyword evidence="4 6" id="KW-1133">Transmembrane helix</keyword>
<evidence type="ECO:0000256" key="6">
    <source>
        <dbReference type="SAM" id="Phobius"/>
    </source>
</evidence>
<reference evidence="8 9" key="1">
    <citation type="journal article" date="2005" name="Infect. Immun.">
        <title>Comparative genomic analysis of Chlamydia trachomatis oculotropic and genitotropic strains.</title>
        <authorList>
            <person name="Carlson J.H."/>
            <person name="Porcella S.F."/>
            <person name="McClarty G."/>
            <person name="Caldwell H.D."/>
        </authorList>
    </citation>
    <scope>NUCLEOTIDE SEQUENCE [LARGE SCALE GENOMIC DNA]</scope>
    <source>
        <strain evidence="9">ATCC VR-571B / DSM 19440 / HAR-13</strain>
    </source>
</reference>
<dbReference type="HOGENOM" id="CLU_559847_0_0_0"/>
<protein>
    <submittedName>
        <fullName evidence="8">COME operon protein 3</fullName>
    </submittedName>
</protein>
<evidence type="ECO:0000259" key="7">
    <source>
        <dbReference type="Pfam" id="PF03772"/>
    </source>
</evidence>
<evidence type="ECO:0000256" key="2">
    <source>
        <dbReference type="ARBA" id="ARBA00022475"/>
    </source>
</evidence>
<evidence type="ECO:0000256" key="1">
    <source>
        <dbReference type="ARBA" id="ARBA00004651"/>
    </source>
</evidence>